<organism evidence="1 2">
    <name type="scientific">Maribellus luteus</name>
    <dbReference type="NCBI Taxonomy" id="2305463"/>
    <lineage>
        <taxon>Bacteria</taxon>
        <taxon>Pseudomonadati</taxon>
        <taxon>Bacteroidota</taxon>
        <taxon>Bacteroidia</taxon>
        <taxon>Marinilabiliales</taxon>
        <taxon>Prolixibacteraceae</taxon>
        <taxon>Maribellus</taxon>
    </lineage>
</organism>
<dbReference type="AlphaFoldDB" id="A0A399SRP9"/>
<dbReference type="RefSeq" id="WP_119440189.1">
    <property type="nucleotide sequence ID" value="NZ_QWGR01000022.1"/>
</dbReference>
<dbReference type="EMBL" id="QWGR01000022">
    <property type="protein sequence ID" value="RIJ45594.1"/>
    <property type="molecule type" value="Genomic_DNA"/>
</dbReference>
<sequence>MKFIITILIFLLAFNSFGQKNESKIENILMNCLINSYHAQGVDIEIELSKLEKHLIENGDLKSTSGQAFYDFYKKVISSNDIRTTLDYDKFEAIYMLNPNEYYSNDCLRELTKLDSSEVATSKFYLLNQKIQEVSQQGNITPSKISEAILSVLSPSDFEKPYYRASGLLAIAWTSNPETEKTELIEPKTIDYSNFPIIAIKASDKNEIIVNGELVNENKFETELAAFIRKNQSRHLIEFSSDKETSYGFYIKVQNAILEIYSSLRDEKAKEIFNKSYSNLTVDEQKKINEIYPTRIKE</sequence>
<reference evidence="1 2" key="1">
    <citation type="submission" date="2018-08" db="EMBL/GenBank/DDBJ databases">
        <title>Pallidiluteibacterium maritimus gen. nov., sp. nov., isolated from coastal sediment.</title>
        <authorList>
            <person name="Zhou L.Y."/>
        </authorList>
    </citation>
    <scope>NUCLEOTIDE SEQUENCE [LARGE SCALE GENOMIC DNA]</scope>
    <source>
        <strain evidence="1 2">XSD2</strain>
    </source>
</reference>
<protein>
    <submittedName>
        <fullName evidence="1">Uncharacterized protein</fullName>
    </submittedName>
</protein>
<evidence type="ECO:0000313" key="2">
    <source>
        <dbReference type="Proteomes" id="UP000265926"/>
    </source>
</evidence>
<dbReference type="Proteomes" id="UP000265926">
    <property type="component" value="Unassembled WGS sequence"/>
</dbReference>
<evidence type="ECO:0000313" key="1">
    <source>
        <dbReference type="EMBL" id="RIJ45594.1"/>
    </source>
</evidence>
<keyword evidence="2" id="KW-1185">Reference proteome</keyword>
<proteinExistence type="predicted"/>
<accession>A0A399SRP9</accession>
<dbReference type="OrthoDB" id="9801500at2"/>
<comment type="caution">
    <text evidence="1">The sequence shown here is derived from an EMBL/GenBank/DDBJ whole genome shotgun (WGS) entry which is preliminary data.</text>
</comment>
<name>A0A399SRP9_9BACT</name>
<gene>
    <name evidence="1" type="ORF">D1614_22140</name>
</gene>